<dbReference type="Proteomes" id="UP000597877">
    <property type="component" value="Unassembled WGS sequence"/>
</dbReference>
<organism evidence="1 2">
    <name type="scientific">Eubacterium segne</name>
    <dbReference type="NCBI Taxonomy" id="2763045"/>
    <lineage>
        <taxon>Bacteria</taxon>
        <taxon>Bacillati</taxon>
        <taxon>Bacillota</taxon>
        <taxon>Clostridia</taxon>
        <taxon>Eubacteriales</taxon>
        <taxon>Eubacteriaceae</taxon>
        <taxon>Eubacterium</taxon>
    </lineage>
</organism>
<gene>
    <name evidence="1" type="ORF">H8S00_09140</name>
</gene>
<reference evidence="1 2" key="1">
    <citation type="submission" date="2020-08" db="EMBL/GenBank/DDBJ databases">
        <title>Genome public.</title>
        <authorList>
            <person name="Liu C."/>
            <person name="Sun Q."/>
        </authorList>
    </citation>
    <scope>NUCLEOTIDE SEQUENCE [LARGE SCALE GENOMIC DNA]</scope>
    <source>
        <strain evidence="1 2">BX4</strain>
    </source>
</reference>
<evidence type="ECO:0000313" key="1">
    <source>
        <dbReference type="EMBL" id="MBC5668145.1"/>
    </source>
</evidence>
<sequence>MIATTKVPLEVGKEEVKWHFTSFLSEFSEKGAVEKQISCVSSAQVPSPRHNCQPNYVVLAIIA</sequence>
<proteinExistence type="predicted"/>
<dbReference type="RefSeq" id="WP_118589390.1">
    <property type="nucleotide sequence ID" value="NZ_JACOOZ010000006.1"/>
</dbReference>
<name>A0ABR7F5Y9_9FIRM</name>
<dbReference type="EMBL" id="JACOOZ010000006">
    <property type="protein sequence ID" value="MBC5668145.1"/>
    <property type="molecule type" value="Genomic_DNA"/>
</dbReference>
<evidence type="ECO:0000313" key="2">
    <source>
        <dbReference type="Proteomes" id="UP000597877"/>
    </source>
</evidence>
<accession>A0ABR7F5Y9</accession>
<keyword evidence="2" id="KW-1185">Reference proteome</keyword>
<protein>
    <submittedName>
        <fullName evidence="1">Uncharacterized protein</fullName>
    </submittedName>
</protein>
<comment type="caution">
    <text evidence="1">The sequence shown here is derived from an EMBL/GenBank/DDBJ whole genome shotgun (WGS) entry which is preliminary data.</text>
</comment>